<dbReference type="Pfam" id="PF05380">
    <property type="entry name" value="Peptidase_A17"/>
    <property type="match status" value="1"/>
</dbReference>
<keyword evidence="2" id="KW-0472">Membrane</keyword>
<dbReference type="GO" id="GO:0016020">
    <property type="term" value="C:membrane"/>
    <property type="evidence" value="ECO:0007669"/>
    <property type="project" value="InterPro"/>
</dbReference>
<feature type="compositionally biased region" description="Polar residues" evidence="1">
    <location>
        <begin position="170"/>
        <end position="179"/>
    </location>
</feature>
<organism evidence="4 5">
    <name type="scientific">Meloidogyne hapla</name>
    <name type="common">Root-knot nematode worm</name>
    <dbReference type="NCBI Taxonomy" id="6305"/>
    <lineage>
        <taxon>Eukaryota</taxon>
        <taxon>Metazoa</taxon>
        <taxon>Ecdysozoa</taxon>
        <taxon>Nematoda</taxon>
        <taxon>Chromadorea</taxon>
        <taxon>Rhabditida</taxon>
        <taxon>Tylenchina</taxon>
        <taxon>Tylenchomorpha</taxon>
        <taxon>Tylenchoidea</taxon>
        <taxon>Meloidogynidae</taxon>
        <taxon>Meloidogyninae</taxon>
        <taxon>Meloidogyne</taxon>
    </lineage>
</organism>
<sequence length="2153" mass="243506">PIPAFEKHLCLLQSLCPGSAAKRAIDGYPPSDDSYPMVVSILRRQFGDGKALREGLIAELLHLQVANNSLSSLRNLREHVERICLQLESPEGSNSTQDEIVCGIIRSKLPREALETLIGWEQDETEWTLAHLRTGLGRIVQRKERLERTITNLRPTVPERRQYDNEPRQRSQPQEQSVQHRPAQVSRSFVAVQPAVNHNDARLRMTLPPPSSTSNGCSLCGVGPEHYPSKCPTWNTSQKRQSRLLEQHRCLNCLRGDHTLNQCPSPKKCRTCGGRHHFIVCVRQRLTERGEPRNVRQPGVTRNNGQPTGANSQPLGQLVRNAPALNQLPASHTGMATEPAVSDKELSEGVQSTDRRRALLMVTEVIVRPPGANNRQVNAVVFFDPGSQTSFISGSLVRKLGLKSRHSERMRVHVLGGEKSEPLCFDSARYKLQLKRSDGQWERIELNYIEEIAAQMETPKCLVNHCTDTSRLRMDIGKPDILIGTRQFWNLFLNSKTTEHGYSIIWTTLGPVLGGEANLPERNGASLSLMAINSVNQEQMPTATAIEEFWALETIGIKDDPAQDDDQLAEKMVDRSIRQLDDGRYCVRWPWRDPCPELPSNFSMAFRRLVSTLNRMRSEPEQLQKYSNVINEQLQQGIIEPTGCRPGTLEHYLPHHAVITPKKLRVVYDASAHPKGQACLNDCLYRGPVLLPDLAGVLLRFRNCSIPVLADVEKAFLMIELEPEDREVCKFLWAKDPMQQPTGENLAVYRFCRVAFGVVSSPFMLAAVIRAHLAKFGPEQDAVQFRNVYVDNLLIECENEAEARSKAMVAKELFKLAKMNLREYITHSPGVMTAIPNEDRLDQVQAKVLGVTWDTRTDEIFFELPTTKSTSPITRRTVLSVLAGIFDPLGLIGPCILEAKKFFQKLWDESHGWDNELSIVETEQWNSICNRWSGATIRQERYILGENNNLQIHVFTDASETSYAAAVYLRSDSRTRLVFSKVRLKPRKARETMTIPRMELMGVLLGVRATVFVSAQIHRPITATHLWCDSQIVLAWIRSKETQPVFVENRLREIRAQPDMTFHYVNTTSNPADLATRGTTPAQLMEANMWWNGPTWINDSSDQWPQEMEFKLAIDCENPPEDLLNEPFVGVVKEVPFNPIFNATRFSSLLTLLGTVILVLRFIKRRCLHFPSCISTTGKFNAKDYRIARSLLIRFAQREHRQELTSKHIAVDPEGIIRLKTRIDKNTGPDAPSNPIWLPRQASLTPLIIMDVHQRLKHAGVDWTLTELLREFYLSQARRTTKKVLSLCTRCRLMNKPKYALPVMPPLPADRVQRRRPFESVGLDYLGPTLARQAGVVVKVWIVIITCLSVRAVYLEPTYDLSAASFINVLRRFISRRGKPKRILSDNAPTFVLTGKALKTLSTNDDPSDFSARSGIDWHFIPQLSPWAGGLYERLVALVKHSIQRTLGRRILPCDELSAFLTEAEASINSRPLTTVSDAEGAPLPLRPMDFLIPGADAHLTTTGLDDDDDQHVSSHEKLANLWRGTQEAIEYCWTRWTKEYLLVLRERAGWTHRGPRSKVKSIPAVGDVVLIEEDLRPRNLWSLGRITELNGYEPNIRSAQVLMINGKVLTRPINRLCPLESCAIIEKDIPSTLEPDDLPETATITNKPAKSVHKKLIKQVPPTPPARHNMITRARAKMGAVTLTVFMAILCPLVETSITNRVICTLKGIIVTSPYNIQKTEICCMGSCWSRAATDRFVFELPMEMLVNDYTCIGHFWYSSENSTMIEQTCPAVDECLLIECVFCWDLITNPTCRPQTAMIVIGLIIALILSLLGVIWTCLRRMTKGFKLVCQILAWITAGPAFVFHWFKEQERYGTTRILPETKLLSGIKAVKRNVRSVRNGLQRFRDQRMRRFDWMLAVLALSLLITEAFAGSETLPSIGSWTSLYYSFCYDTHTLASWPNIKFATQRRTWTCFRSIECDLPLDQDRMFTEIRGLVAFLRSEETAGSCRGNYCADVRTDSLIPELKEVNIFPGKSFCVDSSSFWQNQCGLPASACLYYRWYARTTSRRLFEVVSCPAWDITFPVGLRLELTGGKSWSTELALRPGMTSNWGNISITPLSVSLPPMPTLSNRFVTNGRATALIQHVPTNLHCADEAAARKFNCSLDIDTCKD</sequence>
<dbReference type="Gene3D" id="3.10.10.10">
    <property type="entry name" value="HIV Type 1 Reverse Transcriptase, subunit A, domain 1"/>
    <property type="match status" value="1"/>
</dbReference>
<dbReference type="Pfam" id="PF07243">
    <property type="entry name" value="Phlebovirus_G1"/>
    <property type="match status" value="1"/>
</dbReference>
<keyword evidence="2" id="KW-1133">Transmembrane helix</keyword>
<keyword evidence="4" id="KW-1185">Reference proteome</keyword>
<keyword evidence="2" id="KW-0812">Transmembrane</keyword>
<dbReference type="Pfam" id="PF05585">
    <property type="entry name" value="DUF1758"/>
    <property type="match status" value="1"/>
</dbReference>
<dbReference type="SUPFAM" id="SSF53098">
    <property type="entry name" value="Ribonuclease H-like"/>
    <property type="match status" value="1"/>
</dbReference>
<dbReference type="InterPro" id="IPR041588">
    <property type="entry name" value="Integrase_H2C2"/>
</dbReference>
<dbReference type="InterPro" id="IPR012337">
    <property type="entry name" value="RNaseH-like_sf"/>
</dbReference>
<dbReference type="Pfam" id="PF03564">
    <property type="entry name" value="DUF1759"/>
    <property type="match status" value="1"/>
</dbReference>
<reference evidence="5" key="1">
    <citation type="submission" date="2016-11" db="UniProtKB">
        <authorList>
            <consortium name="WormBaseParasite"/>
        </authorList>
    </citation>
    <scope>IDENTIFICATION</scope>
</reference>
<dbReference type="GO" id="GO:0015074">
    <property type="term" value="P:DNA integration"/>
    <property type="evidence" value="ECO:0007669"/>
    <property type="project" value="InterPro"/>
</dbReference>
<dbReference type="SUPFAM" id="SSF56672">
    <property type="entry name" value="DNA/RNA polymerases"/>
    <property type="match status" value="1"/>
</dbReference>
<feature type="domain" description="Integrase catalytic" evidence="3">
    <location>
        <begin position="1313"/>
        <end position="1491"/>
    </location>
</feature>
<name>A0A1I8B780_MELHA</name>
<dbReference type="Pfam" id="PF07245">
    <property type="entry name" value="Phlebovirus_G2"/>
    <property type="match status" value="1"/>
</dbReference>
<dbReference type="InterPro" id="IPR043502">
    <property type="entry name" value="DNA/RNA_pol_sf"/>
</dbReference>
<evidence type="ECO:0000313" key="4">
    <source>
        <dbReference type="Proteomes" id="UP000095281"/>
    </source>
</evidence>
<dbReference type="InterPro" id="IPR036397">
    <property type="entry name" value="RNaseH_sf"/>
</dbReference>
<dbReference type="PROSITE" id="PS50994">
    <property type="entry name" value="INTEGRASE"/>
    <property type="match status" value="1"/>
</dbReference>
<dbReference type="OMA" id="IECENEA"/>
<dbReference type="InterPro" id="IPR001584">
    <property type="entry name" value="Integrase_cat-core"/>
</dbReference>
<evidence type="ECO:0000256" key="1">
    <source>
        <dbReference type="SAM" id="MobiDB-lite"/>
    </source>
</evidence>
<dbReference type="GO" id="GO:0042575">
    <property type="term" value="C:DNA polymerase complex"/>
    <property type="evidence" value="ECO:0007669"/>
    <property type="project" value="UniProtKB-ARBA"/>
</dbReference>
<evidence type="ECO:0000313" key="5">
    <source>
        <dbReference type="WBParaSite" id="MhA1_Contig1512.frz3.gene1"/>
    </source>
</evidence>
<dbReference type="InterPro" id="IPR040676">
    <property type="entry name" value="DUF5641"/>
</dbReference>
<dbReference type="InterPro" id="IPR005312">
    <property type="entry name" value="DUF1759"/>
</dbReference>
<dbReference type="InterPro" id="IPR008737">
    <property type="entry name" value="DUF1758"/>
</dbReference>
<dbReference type="PANTHER" id="PTHR47331">
    <property type="entry name" value="PHD-TYPE DOMAIN-CONTAINING PROTEIN"/>
    <property type="match status" value="1"/>
</dbReference>
<dbReference type="InterPro" id="IPR043128">
    <property type="entry name" value="Rev_trsase/Diguanyl_cyclase"/>
</dbReference>
<dbReference type="WBParaSite" id="MhA1_Contig1512.frz3.gene1">
    <property type="protein sequence ID" value="MhA1_Contig1512.frz3.gene1"/>
    <property type="gene ID" value="MhA1_Contig1512.frz3.gene1"/>
</dbReference>
<feature type="region of interest" description="Disordered" evidence="1">
    <location>
        <begin position="290"/>
        <end position="315"/>
    </location>
</feature>
<protein>
    <submittedName>
        <fullName evidence="5">Integrase catalytic domain-containing protein</fullName>
    </submittedName>
</protein>
<dbReference type="GO" id="GO:0003676">
    <property type="term" value="F:nucleic acid binding"/>
    <property type="evidence" value="ECO:0007669"/>
    <property type="project" value="InterPro"/>
</dbReference>
<dbReference type="PANTHER" id="PTHR47331:SF1">
    <property type="entry name" value="GAG-LIKE PROTEIN"/>
    <property type="match status" value="1"/>
</dbReference>
<dbReference type="Gene3D" id="3.30.420.10">
    <property type="entry name" value="Ribonuclease H-like superfamily/Ribonuclease H"/>
    <property type="match status" value="1"/>
</dbReference>
<evidence type="ECO:0000259" key="3">
    <source>
        <dbReference type="PROSITE" id="PS50994"/>
    </source>
</evidence>
<proteinExistence type="predicted"/>
<dbReference type="Pfam" id="PF17921">
    <property type="entry name" value="Integrase_H2C2"/>
    <property type="match status" value="1"/>
</dbReference>
<feature type="compositionally biased region" description="Polar residues" evidence="1">
    <location>
        <begin position="300"/>
        <end position="315"/>
    </location>
</feature>
<dbReference type="InterPro" id="IPR008042">
    <property type="entry name" value="Retrotrans_Pao"/>
</dbReference>
<feature type="transmembrane region" description="Helical" evidence="2">
    <location>
        <begin position="1799"/>
        <end position="1821"/>
    </location>
</feature>
<dbReference type="InterPro" id="IPR010826">
    <property type="entry name" value="Phlebovirus_G1"/>
</dbReference>
<dbReference type="Proteomes" id="UP000095281">
    <property type="component" value="Unplaced"/>
</dbReference>
<accession>A0A1I8B780</accession>
<feature type="compositionally biased region" description="Basic and acidic residues" evidence="1">
    <location>
        <begin position="157"/>
        <end position="169"/>
    </location>
</feature>
<dbReference type="InterPro" id="IPR009878">
    <property type="entry name" value="Phlebovirus_G2_fusion"/>
</dbReference>
<dbReference type="Gene3D" id="3.30.70.270">
    <property type="match status" value="1"/>
</dbReference>
<dbReference type="Pfam" id="PF18701">
    <property type="entry name" value="DUF5641"/>
    <property type="match status" value="1"/>
</dbReference>
<evidence type="ECO:0000256" key="2">
    <source>
        <dbReference type="SAM" id="Phobius"/>
    </source>
</evidence>
<feature type="region of interest" description="Disordered" evidence="1">
    <location>
        <begin position="150"/>
        <end position="186"/>
    </location>
</feature>